<keyword evidence="1" id="KW-1185">Reference proteome</keyword>
<name>A0A7I4XYY3_HAECO</name>
<evidence type="ECO:0000313" key="2">
    <source>
        <dbReference type="WBParaSite" id="HCON_00029540-00001"/>
    </source>
</evidence>
<evidence type="ECO:0000313" key="1">
    <source>
        <dbReference type="Proteomes" id="UP000025227"/>
    </source>
</evidence>
<sequence>MTQTPPSVVRSYHPPLLIPPASSTPTEFELSGFTETGVMIFRGNICFAQIPPLWAESGPVTLPILPLVLLPSLNVLVQGGRCYEFLYKQADRQTDRRTDGRTDRQTRALYIK</sequence>
<dbReference type="Proteomes" id="UP000025227">
    <property type="component" value="Unplaced"/>
</dbReference>
<accession>A0A7I4XYY3</accession>
<dbReference type="WBParaSite" id="HCON_00029540-00001">
    <property type="protein sequence ID" value="HCON_00029540-00001"/>
    <property type="gene ID" value="HCON_00029540"/>
</dbReference>
<proteinExistence type="predicted"/>
<organism evidence="1 2">
    <name type="scientific">Haemonchus contortus</name>
    <name type="common">Barber pole worm</name>
    <dbReference type="NCBI Taxonomy" id="6289"/>
    <lineage>
        <taxon>Eukaryota</taxon>
        <taxon>Metazoa</taxon>
        <taxon>Ecdysozoa</taxon>
        <taxon>Nematoda</taxon>
        <taxon>Chromadorea</taxon>
        <taxon>Rhabditida</taxon>
        <taxon>Rhabditina</taxon>
        <taxon>Rhabditomorpha</taxon>
        <taxon>Strongyloidea</taxon>
        <taxon>Trichostrongylidae</taxon>
        <taxon>Haemonchus</taxon>
    </lineage>
</organism>
<reference evidence="2" key="1">
    <citation type="submission" date="2020-12" db="UniProtKB">
        <authorList>
            <consortium name="WormBaseParasite"/>
        </authorList>
    </citation>
    <scope>IDENTIFICATION</scope>
    <source>
        <strain evidence="2">MHco3</strain>
    </source>
</reference>
<dbReference type="AlphaFoldDB" id="A0A7I4XYY3"/>
<protein>
    <submittedName>
        <fullName evidence="2">Uncharacterized protein</fullName>
    </submittedName>
</protein>